<reference evidence="10 11" key="2">
    <citation type="submission" date="2018-06" db="EMBL/GenBank/DDBJ databases">
        <title>Metagenomic assembly of (sub)arctic Cyanobacteria and their associated microbiome from non-axenic cultures.</title>
        <authorList>
            <person name="Baurain D."/>
        </authorList>
    </citation>
    <scope>NUCLEOTIDE SEQUENCE [LARGE SCALE GENOMIC DNA]</scope>
    <source>
        <strain evidence="10">ULC129bin1</strain>
    </source>
</reference>
<dbReference type="NCBIfam" id="NF002741">
    <property type="entry name" value="PRK02726.1"/>
    <property type="match status" value="1"/>
</dbReference>
<dbReference type="HAMAP" id="MF_00316">
    <property type="entry name" value="MobA"/>
    <property type="match status" value="1"/>
</dbReference>
<name>A0A2W4WHJ7_9CYAN</name>
<comment type="subcellular location">
    <subcellularLocation>
        <location evidence="8">Cytoplasm</location>
    </subcellularLocation>
</comment>
<feature type="binding site" evidence="8">
    <location>
        <position position="110"/>
    </location>
    <ligand>
        <name>GTP</name>
        <dbReference type="ChEBI" id="CHEBI:37565"/>
    </ligand>
</feature>
<organism evidence="10 11">
    <name type="scientific">Leptolyngbya foveolarum</name>
    <dbReference type="NCBI Taxonomy" id="47253"/>
    <lineage>
        <taxon>Bacteria</taxon>
        <taxon>Bacillati</taxon>
        <taxon>Cyanobacteriota</taxon>
        <taxon>Cyanophyceae</taxon>
        <taxon>Leptolyngbyales</taxon>
        <taxon>Leptolyngbyaceae</taxon>
        <taxon>Leptolyngbya group</taxon>
        <taxon>Leptolyngbya</taxon>
    </lineage>
</organism>
<keyword evidence="4 8" id="KW-0547">Nucleotide-binding</keyword>
<dbReference type="GO" id="GO:0005737">
    <property type="term" value="C:cytoplasm"/>
    <property type="evidence" value="ECO:0007669"/>
    <property type="project" value="UniProtKB-SubCell"/>
</dbReference>
<dbReference type="PANTHER" id="PTHR19136">
    <property type="entry name" value="MOLYBDENUM COFACTOR GUANYLYLTRANSFERASE"/>
    <property type="match status" value="1"/>
</dbReference>
<dbReference type="CDD" id="cd02503">
    <property type="entry name" value="MobA"/>
    <property type="match status" value="1"/>
</dbReference>
<gene>
    <name evidence="8" type="primary">mobA</name>
    <name evidence="10" type="ORF">DCF25_04530</name>
</gene>
<evidence type="ECO:0000256" key="8">
    <source>
        <dbReference type="HAMAP-Rule" id="MF_00316"/>
    </source>
</evidence>
<comment type="caution">
    <text evidence="10">The sequence shown here is derived from an EMBL/GenBank/DDBJ whole genome shotgun (WGS) entry which is preliminary data.</text>
</comment>
<evidence type="ECO:0000313" key="10">
    <source>
        <dbReference type="EMBL" id="PZO21815.1"/>
    </source>
</evidence>
<keyword evidence="2 8" id="KW-0808">Transferase</keyword>
<comment type="function">
    <text evidence="8">Transfers a GMP moiety from GTP to Mo-molybdopterin (Mo-MPT) cofactor (Moco or molybdenum cofactor) to form Mo-molybdopterin guanine dinucleotide (Mo-MGD) cofactor.</text>
</comment>
<dbReference type="Gene3D" id="3.90.550.10">
    <property type="entry name" value="Spore Coat Polysaccharide Biosynthesis Protein SpsA, Chain A"/>
    <property type="match status" value="1"/>
</dbReference>
<keyword evidence="3 8" id="KW-0479">Metal-binding</keyword>
<feature type="domain" description="MobA-like NTP transferase" evidence="9">
    <location>
        <begin position="18"/>
        <end position="170"/>
    </location>
</feature>
<evidence type="ECO:0000259" key="9">
    <source>
        <dbReference type="Pfam" id="PF12804"/>
    </source>
</evidence>
<dbReference type="SUPFAM" id="SSF53448">
    <property type="entry name" value="Nucleotide-diphospho-sugar transferases"/>
    <property type="match status" value="1"/>
</dbReference>
<keyword evidence="7 8" id="KW-0501">Molybdenum cofactor biosynthesis</keyword>
<proteinExistence type="inferred from homology"/>
<dbReference type="InterPro" id="IPR029044">
    <property type="entry name" value="Nucleotide-diphossugar_trans"/>
</dbReference>
<dbReference type="AlphaFoldDB" id="A0A2W4WHJ7"/>
<dbReference type="Pfam" id="PF12804">
    <property type="entry name" value="NTP_transf_3"/>
    <property type="match status" value="1"/>
</dbReference>
<evidence type="ECO:0000256" key="2">
    <source>
        <dbReference type="ARBA" id="ARBA00022679"/>
    </source>
</evidence>
<evidence type="ECO:0000313" key="11">
    <source>
        <dbReference type="Proteomes" id="UP000249354"/>
    </source>
</evidence>
<dbReference type="EC" id="2.7.7.77" evidence="8"/>
<evidence type="ECO:0000256" key="5">
    <source>
        <dbReference type="ARBA" id="ARBA00022842"/>
    </source>
</evidence>
<comment type="caution">
    <text evidence="8">Lacks conserved residue(s) required for the propagation of feature annotation.</text>
</comment>
<evidence type="ECO:0000256" key="6">
    <source>
        <dbReference type="ARBA" id="ARBA00023134"/>
    </source>
</evidence>
<accession>A0A2W4WHJ7</accession>
<feature type="binding site" evidence="8">
    <location>
        <position position="110"/>
    </location>
    <ligand>
        <name>Mg(2+)</name>
        <dbReference type="ChEBI" id="CHEBI:18420"/>
    </ligand>
</feature>
<evidence type="ECO:0000256" key="1">
    <source>
        <dbReference type="ARBA" id="ARBA00022490"/>
    </source>
</evidence>
<comment type="catalytic activity">
    <reaction evidence="8">
        <text>Mo-molybdopterin + GTP + H(+) = Mo-molybdopterin guanine dinucleotide + diphosphate</text>
        <dbReference type="Rhea" id="RHEA:34243"/>
        <dbReference type="ChEBI" id="CHEBI:15378"/>
        <dbReference type="ChEBI" id="CHEBI:33019"/>
        <dbReference type="ChEBI" id="CHEBI:37565"/>
        <dbReference type="ChEBI" id="CHEBI:71302"/>
        <dbReference type="ChEBI" id="CHEBI:71310"/>
        <dbReference type="EC" id="2.7.7.77"/>
    </reaction>
</comment>
<dbReference type="InterPro" id="IPR025877">
    <property type="entry name" value="MobA-like_NTP_Trfase"/>
</dbReference>
<comment type="similarity">
    <text evidence="8">Belongs to the MobA family.</text>
</comment>
<dbReference type="Proteomes" id="UP000249354">
    <property type="component" value="Unassembled WGS sequence"/>
</dbReference>
<comment type="domain">
    <text evidence="8">The N-terminal domain determines nucleotide recognition and specific binding, while the C-terminal domain determines the specific binding to the target protein.</text>
</comment>
<keyword evidence="1 8" id="KW-0963">Cytoplasm</keyword>
<dbReference type="InterPro" id="IPR013482">
    <property type="entry name" value="Molybde_CF_guanTrfase"/>
</dbReference>
<dbReference type="PANTHER" id="PTHR19136:SF81">
    <property type="entry name" value="MOLYBDENUM COFACTOR GUANYLYLTRANSFERASE"/>
    <property type="match status" value="1"/>
</dbReference>
<keyword evidence="6 8" id="KW-0342">GTP-binding</keyword>
<dbReference type="GO" id="GO:0006777">
    <property type="term" value="P:Mo-molybdopterin cofactor biosynthetic process"/>
    <property type="evidence" value="ECO:0007669"/>
    <property type="project" value="UniProtKB-KW"/>
</dbReference>
<feature type="binding site" evidence="8">
    <location>
        <position position="33"/>
    </location>
    <ligand>
        <name>GTP</name>
        <dbReference type="ChEBI" id="CHEBI:37565"/>
    </ligand>
</feature>
<reference evidence="11" key="1">
    <citation type="submission" date="2018-04" db="EMBL/GenBank/DDBJ databases">
        <authorList>
            <person name="Cornet L."/>
        </authorList>
    </citation>
    <scope>NUCLEOTIDE SEQUENCE [LARGE SCALE GENOMIC DNA]</scope>
</reference>
<feature type="binding site" evidence="8">
    <location>
        <begin position="21"/>
        <end position="23"/>
    </location>
    <ligand>
        <name>GTP</name>
        <dbReference type="ChEBI" id="CHEBI:37565"/>
    </ligand>
</feature>
<dbReference type="GO" id="GO:0046872">
    <property type="term" value="F:metal ion binding"/>
    <property type="evidence" value="ECO:0007669"/>
    <property type="project" value="UniProtKB-KW"/>
</dbReference>
<keyword evidence="5 8" id="KW-0460">Magnesium</keyword>
<keyword evidence="10" id="KW-0548">Nucleotidyltransferase</keyword>
<protein>
    <recommendedName>
        <fullName evidence="8">Probable molybdenum cofactor guanylyltransferase</fullName>
        <shortName evidence="8">MoCo guanylyltransferase</shortName>
        <ecNumber evidence="8">2.7.7.77</ecNumber>
    </recommendedName>
    <alternativeName>
        <fullName evidence="8">GTP:molybdopterin guanylyltransferase</fullName>
    </alternativeName>
    <alternativeName>
        <fullName evidence="8">Mo-MPT guanylyltransferase</fullName>
    </alternativeName>
    <alternativeName>
        <fullName evidence="8">Molybdopterin guanylyltransferase</fullName>
    </alternativeName>
    <alternativeName>
        <fullName evidence="8">Molybdopterin-guanine dinucleotide synthase</fullName>
        <shortName evidence="8">MGD synthase</shortName>
    </alternativeName>
</protein>
<dbReference type="GO" id="GO:0061603">
    <property type="term" value="F:molybdenum cofactor guanylyltransferase activity"/>
    <property type="evidence" value="ECO:0007669"/>
    <property type="project" value="UniProtKB-EC"/>
</dbReference>
<evidence type="ECO:0000256" key="4">
    <source>
        <dbReference type="ARBA" id="ARBA00022741"/>
    </source>
</evidence>
<evidence type="ECO:0000256" key="7">
    <source>
        <dbReference type="ARBA" id="ARBA00023150"/>
    </source>
</evidence>
<dbReference type="GO" id="GO:0005525">
    <property type="term" value="F:GTP binding"/>
    <property type="evidence" value="ECO:0007669"/>
    <property type="project" value="UniProtKB-UniRule"/>
</dbReference>
<evidence type="ECO:0000256" key="3">
    <source>
        <dbReference type="ARBA" id="ARBA00022723"/>
    </source>
</evidence>
<sequence>MPVLNASEPEVSSPQLACVILAGGRSRRMGQDKALLSLPDGQLLLNRTVEVARSITPNIFVVTPWPERYQSVITSAPQWIKDTQESGPLTGFSQAWPQIQADWCLLLACDLPNLDAQILQQWWAWVAAQKQTAASPMASLVKGSKGWEPLCGYYHRRCVPSLNQHLASGDLAFQSWLSTLAIAAYSAVPSAMLFNCNTPADWNRVRL</sequence>
<dbReference type="EMBL" id="QBMC01000017">
    <property type="protein sequence ID" value="PZO21815.1"/>
    <property type="molecule type" value="Genomic_DNA"/>
</dbReference>
<comment type="cofactor">
    <cofactor evidence="8">
        <name>Mg(2+)</name>
        <dbReference type="ChEBI" id="CHEBI:18420"/>
    </cofactor>
</comment>
<feature type="binding site" evidence="8">
    <location>
        <position position="82"/>
    </location>
    <ligand>
        <name>GTP</name>
        <dbReference type="ChEBI" id="CHEBI:37565"/>
    </ligand>
</feature>